<comment type="caution">
    <text evidence="3">The sequence shown here is derived from an EMBL/GenBank/DDBJ whole genome shotgun (WGS) entry which is preliminary data.</text>
</comment>
<keyword evidence="1" id="KW-0812">Transmembrane</keyword>
<feature type="transmembrane region" description="Helical" evidence="1">
    <location>
        <begin position="121"/>
        <end position="145"/>
    </location>
</feature>
<proteinExistence type="predicted"/>
<dbReference type="OrthoDB" id="3206554at2759"/>
<evidence type="ECO:0000313" key="3">
    <source>
        <dbReference type="EMBL" id="CAA7265015.1"/>
    </source>
</evidence>
<feature type="transmembrane region" description="Helical" evidence="1">
    <location>
        <begin position="157"/>
        <end position="180"/>
    </location>
</feature>
<feature type="transmembrane region" description="Helical" evidence="1">
    <location>
        <begin position="275"/>
        <end position="297"/>
    </location>
</feature>
<sequence length="384" mass="43132">MKRSAPTFYWTASNKQTLPWGDGRSQPTHKILGRALPSSVYISGVNRSNVVSSDYDLPPPTRCALNARGIHVDNHFMSVDPGTHGAVLLGVLFASLLSGVFAVQCLIYFKLYPNDRTAMKVLVAFVWFLEVVHTALIWMAMWNYFVLKFGEPGYIDFIPPSIALSVVLTAGLTFLTHCLLAHRIYHLSRRKLYLTLLVVILAFARLAAASVSGGEMIHLHSYRLFRRRYQWLFSVGLSLSSAVDILVSLSLFFLLRRSRQQSILLHRIIDSLILYTFEIGSLTSIATVASLLCWVLLDDSLVFLGLHFVIGKLYANSLLATLNARQHLRRVHTSAMNLMNLDVRQESIDSLRVQTTESQSEMHFPPLAQILASEQGKPEDSRTV</sequence>
<keyword evidence="1" id="KW-1133">Transmembrane helix</keyword>
<dbReference type="AlphaFoldDB" id="A0A8S0W0A6"/>
<evidence type="ECO:0000259" key="2">
    <source>
        <dbReference type="Pfam" id="PF20152"/>
    </source>
</evidence>
<feature type="domain" description="DUF6534" evidence="2">
    <location>
        <begin position="240"/>
        <end position="327"/>
    </location>
</feature>
<feature type="transmembrane region" description="Helical" evidence="1">
    <location>
        <begin position="192"/>
        <end position="211"/>
    </location>
</feature>
<dbReference type="Pfam" id="PF20152">
    <property type="entry name" value="DUF6534"/>
    <property type="match status" value="1"/>
</dbReference>
<organism evidence="3 4">
    <name type="scientific">Cyclocybe aegerita</name>
    <name type="common">Black poplar mushroom</name>
    <name type="synonym">Agrocybe aegerita</name>
    <dbReference type="NCBI Taxonomy" id="1973307"/>
    <lineage>
        <taxon>Eukaryota</taxon>
        <taxon>Fungi</taxon>
        <taxon>Dikarya</taxon>
        <taxon>Basidiomycota</taxon>
        <taxon>Agaricomycotina</taxon>
        <taxon>Agaricomycetes</taxon>
        <taxon>Agaricomycetidae</taxon>
        <taxon>Agaricales</taxon>
        <taxon>Agaricineae</taxon>
        <taxon>Bolbitiaceae</taxon>
        <taxon>Cyclocybe</taxon>
    </lineage>
</organism>
<dbReference type="PANTHER" id="PTHR40465:SF1">
    <property type="entry name" value="DUF6534 DOMAIN-CONTAINING PROTEIN"/>
    <property type="match status" value="1"/>
</dbReference>
<dbReference type="EMBL" id="CACVBS010000046">
    <property type="protein sequence ID" value="CAA7265015.1"/>
    <property type="molecule type" value="Genomic_DNA"/>
</dbReference>
<evidence type="ECO:0000313" key="4">
    <source>
        <dbReference type="Proteomes" id="UP000467700"/>
    </source>
</evidence>
<accession>A0A8S0W0A6</accession>
<feature type="transmembrane region" description="Helical" evidence="1">
    <location>
        <begin position="231"/>
        <end position="255"/>
    </location>
</feature>
<protein>
    <recommendedName>
        <fullName evidence="2">DUF6534 domain-containing protein</fullName>
    </recommendedName>
</protein>
<keyword evidence="4" id="KW-1185">Reference proteome</keyword>
<name>A0A8S0W0A6_CYCAE</name>
<dbReference type="PANTHER" id="PTHR40465">
    <property type="entry name" value="CHROMOSOME 1, WHOLE GENOME SHOTGUN SEQUENCE"/>
    <property type="match status" value="1"/>
</dbReference>
<feature type="transmembrane region" description="Helical" evidence="1">
    <location>
        <begin position="86"/>
        <end position="109"/>
    </location>
</feature>
<reference evidence="3 4" key="1">
    <citation type="submission" date="2020-01" db="EMBL/GenBank/DDBJ databases">
        <authorList>
            <person name="Gupta K D."/>
        </authorList>
    </citation>
    <scope>NUCLEOTIDE SEQUENCE [LARGE SCALE GENOMIC DNA]</scope>
</reference>
<dbReference type="InterPro" id="IPR045339">
    <property type="entry name" value="DUF6534"/>
</dbReference>
<gene>
    <name evidence="3" type="ORF">AAE3_LOCUS6916</name>
</gene>
<feature type="transmembrane region" description="Helical" evidence="1">
    <location>
        <begin position="303"/>
        <end position="322"/>
    </location>
</feature>
<dbReference type="Proteomes" id="UP000467700">
    <property type="component" value="Unassembled WGS sequence"/>
</dbReference>
<evidence type="ECO:0000256" key="1">
    <source>
        <dbReference type="SAM" id="Phobius"/>
    </source>
</evidence>
<keyword evidence="1" id="KW-0472">Membrane</keyword>